<dbReference type="EMBL" id="CM039439">
    <property type="protein sequence ID" value="KAI4295453.1"/>
    <property type="molecule type" value="Genomic_DNA"/>
</dbReference>
<comment type="caution">
    <text evidence="1">The sequence shown here is derived from an EMBL/GenBank/DDBJ whole genome shotgun (WGS) entry which is preliminary data.</text>
</comment>
<protein>
    <submittedName>
        <fullName evidence="1">Uncharacterized protein</fullName>
    </submittedName>
</protein>
<reference evidence="1 2" key="1">
    <citation type="journal article" date="2022" name="DNA Res.">
        <title>Chromosomal-level genome assembly of the orchid tree Bauhinia variegata (Leguminosae; Cercidoideae) supports the allotetraploid origin hypothesis of Bauhinia.</title>
        <authorList>
            <person name="Zhong Y."/>
            <person name="Chen Y."/>
            <person name="Zheng D."/>
            <person name="Pang J."/>
            <person name="Liu Y."/>
            <person name="Luo S."/>
            <person name="Meng S."/>
            <person name="Qian L."/>
            <person name="Wei D."/>
            <person name="Dai S."/>
            <person name="Zhou R."/>
        </authorList>
    </citation>
    <scope>NUCLEOTIDE SEQUENCE [LARGE SCALE GENOMIC DNA]</scope>
    <source>
        <strain evidence="1">BV-YZ2020</strain>
    </source>
</reference>
<name>A0ACB9KE60_BAUVA</name>
<organism evidence="1 2">
    <name type="scientific">Bauhinia variegata</name>
    <name type="common">Purple orchid tree</name>
    <name type="synonym">Phanera variegata</name>
    <dbReference type="NCBI Taxonomy" id="167791"/>
    <lineage>
        <taxon>Eukaryota</taxon>
        <taxon>Viridiplantae</taxon>
        <taxon>Streptophyta</taxon>
        <taxon>Embryophyta</taxon>
        <taxon>Tracheophyta</taxon>
        <taxon>Spermatophyta</taxon>
        <taxon>Magnoliopsida</taxon>
        <taxon>eudicotyledons</taxon>
        <taxon>Gunneridae</taxon>
        <taxon>Pentapetalae</taxon>
        <taxon>rosids</taxon>
        <taxon>fabids</taxon>
        <taxon>Fabales</taxon>
        <taxon>Fabaceae</taxon>
        <taxon>Cercidoideae</taxon>
        <taxon>Cercideae</taxon>
        <taxon>Bauhiniinae</taxon>
        <taxon>Bauhinia</taxon>
    </lineage>
</organism>
<evidence type="ECO:0000313" key="2">
    <source>
        <dbReference type="Proteomes" id="UP000828941"/>
    </source>
</evidence>
<sequence>MAVGSKTASSGELKSGWWLRRPFLVSREQATACDLAFFIGGERVAEELLVLVVVSVVLVAERLVGGDMKVINRAL</sequence>
<evidence type="ECO:0000313" key="1">
    <source>
        <dbReference type="EMBL" id="KAI4295453.1"/>
    </source>
</evidence>
<gene>
    <name evidence="1" type="ORF">L6164_035499</name>
</gene>
<accession>A0ACB9KE60</accession>
<proteinExistence type="predicted"/>
<dbReference type="Proteomes" id="UP000828941">
    <property type="component" value="Chromosome 14"/>
</dbReference>
<keyword evidence="2" id="KW-1185">Reference proteome</keyword>